<dbReference type="NCBIfam" id="TIGR03666">
    <property type="entry name" value="Rv2061_F420"/>
    <property type="match status" value="1"/>
</dbReference>
<dbReference type="Proteomes" id="UP000262477">
    <property type="component" value="Unassembled WGS sequence"/>
</dbReference>
<dbReference type="AlphaFoldDB" id="A0A371Q7N9"/>
<dbReference type="EMBL" id="QUAC01000058">
    <property type="protein sequence ID" value="REK90715.1"/>
    <property type="molecule type" value="Genomic_DNA"/>
</dbReference>
<dbReference type="PANTHER" id="PTHR35176:SF11">
    <property type="entry name" value="PYRIDOXAMINE 5'-PHOSPHATE OXIDASE FAMILY PROTEIN"/>
    <property type="match status" value="1"/>
</dbReference>
<comment type="caution">
    <text evidence="2">The sequence shown here is derived from an EMBL/GenBank/DDBJ whole genome shotgun (WGS) entry which is preliminary data.</text>
</comment>
<evidence type="ECO:0000256" key="1">
    <source>
        <dbReference type="ARBA" id="ARBA00023002"/>
    </source>
</evidence>
<dbReference type="Gene3D" id="2.30.110.10">
    <property type="entry name" value="Electron Transport, Fmn-binding Protein, Chain A"/>
    <property type="match status" value="1"/>
</dbReference>
<name>A0A371Q7N9_STRIH</name>
<dbReference type="InterPro" id="IPR019965">
    <property type="entry name" value="PPOX_F420-dep_Rv2061_put"/>
</dbReference>
<dbReference type="GO" id="GO:0005829">
    <property type="term" value="C:cytosol"/>
    <property type="evidence" value="ECO:0007669"/>
    <property type="project" value="TreeGrafter"/>
</dbReference>
<dbReference type="GO" id="GO:0016627">
    <property type="term" value="F:oxidoreductase activity, acting on the CH-CH group of donors"/>
    <property type="evidence" value="ECO:0007669"/>
    <property type="project" value="TreeGrafter"/>
</dbReference>
<keyword evidence="1 2" id="KW-0560">Oxidoreductase</keyword>
<sequence>MTTAPSPGLAPFERQGAILLTTYKRDGTGVGTPVNIAVDGDHAYIRTYGSAWKTKRMRNFPEVEICAATWRGRPTGTPVKARVRLLDPRTREYRRAERSLTRKYPLIHGLLVPLLHRLKKEETLHYELRLVEGEGEAGGELPTEGEGLGL</sequence>
<gene>
    <name evidence="2" type="ORF">DY245_08550</name>
</gene>
<dbReference type="InterPro" id="IPR052019">
    <property type="entry name" value="F420H2_bilvrd_red/Heme_oxyg"/>
</dbReference>
<dbReference type="EC" id="1.-.-.-" evidence="2"/>
<dbReference type="GO" id="GO:0070967">
    <property type="term" value="F:coenzyme F420 binding"/>
    <property type="evidence" value="ECO:0007669"/>
    <property type="project" value="TreeGrafter"/>
</dbReference>
<keyword evidence="3" id="KW-1185">Reference proteome</keyword>
<dbReference type="PANTHER" id="PTHR35176">
    <property type="entry name" value="HEME OXYGENASE HI_0854-RELATED"/>
    <property type="match status" value="1"/>
</dbReference>
<accession>A0A371Q7N9</accession>
<evidence type="ECO:0000313" key="2">
    <source>
        <dbReference type="EMBL" id="REK90715.1"/>
    </source>
</evidence>
<dbReference type="SUPFAM" id="SSF50475">
    <property type="entry name" value="FMN-binding split barrel"/>
    <property type="match status" value="1"/>
</dbReference>
<proteinExistence type="predicted"/>
<protein>
    <submittedName>
        <fullName evidence="2">PPOX class F420-dependent oxidoreductase</fullName>
        <ecNumber evidence="2">1.-.-.-</ecNumber>
    </submittedName>
</protein>
<dbReference type="InterPro" id="IPR012349">
    <property type="entry name" value="Split_barrel_FMN-bd"/>
</dbReference>
<organism evidence="2 3">
    <name type="scientific">Streptomyces inhibens</name>
    <dbReference type="NCBI Taxonomy" id="2293571"/>
    <lineage>
        <taxon>Bacteria</taxon>
        <taxon>Bacillati</taxon>
        <taxon>Actinomycetota</taxon>
        <taxon>Actinomycetes</taxon>
        <taxon>Kitasatosporales</taxon>
        <taxon>Streptomycetaceae</taxon>
        <taxon>Streptomyces</taxon>
    </lineage>
</organism>
<evidence type="ECO:0000313" key="3">
    <source>
        <dbReference type="Proteomes" id="UP000262477"/>
    </source>
</evidence>
<dbReference type="OrthoDB" id="5738083at2"/>
<reference evidence="2 3" key="1">
    <citation type="submission" date="2018-08" db="EMBL/GenBank/DDBJ databases">
        <title>Streptomyces NEAU-D10 sp. nov., a novel Actinomycete isolated from soil.</title>
        <authorList>
            <person name="Jin L."/>
        </authorList>
    </citation>
    <scope>NUCLEOTIDE SEQUENCE [LARGE SCALE GENOMIC DNA]</scope>
    <source>
        <strain evidence="2 3">NEAU-D10</strain>
    </source>
</reference>
<dbReference type="RefSeq" id="WP_128505201.1">
    <property type="nucleotide sequence ID" value="NZ_QUAC01000058.1"/>
</dbReference>